<dbReference type="PANTHER" id="PTHR31157:SF1">
    <property type="entry name" value="SCP DOMAIN-CONTAINING PROTEIN"/>
    <property type="match status" value="1"/>
</dbReference>
<name>A0A4R1MM04_9FIRM</name>
<dbReference type="InterPro" id="IPR014044">
    <property type="entry name" value="CAP_dom"/>
</dbReference>
<keyword evidence="3" id="KW-1185">Reference proteome</keyword>
<dbReference type="Gene3D" id="2.30.30.40">
    <property type="entry name" value="SH3 Domains"/>
    <property type="match status" value="1"/>
</dbReference>
<dbReference type="Gene3D" id="3.40.33.10">
    <property type="entry name" value="CAP"/>
    <property type="match status" value="1"/>
</dbReference>
<organism evidence="2 3">
    <name type="scientific">Natranaerovirga hydrolytica</name>
    <dbReference type="NCBI Taxonomy" id="680378"/>
    <lineage>
        <taxon>Bacteria</taxon>
        <taxon>Bacillati</taxon>
        <taxon>Bacillota</taxon>
        <taxon>Clostridia</taxon>
        <taxon>Lachnospirales</taxon>
        <taxon>Natranaerovirgaceae</taxon>
        <taxon>Natranaerovirga</taxon>
    </lineage>
</organism>
<accession>A0A4R1MM04</accession>
<dbReference type="PROSITE" id="PS51781">
    <property type="entry name" value="SH3B"/>
    <property type="match status" value="1"/>
</dbReference>
<dbReference type="RefSeq" id="WP_132282033.1">
    <property type="nucleotide sequence ID" value="NZ_SMGQ01000012.1"/>
</dbReference>
<protein>
    <submittedName>
        <fullName evidence="2">Putative YkwD family protein</fullName>
    </submittedName>
</protein>
<dbReference type="Pfam" id="PF08239">
    <property type="entry name" value="SH3_3"/>
    <property type="match status" value="1"/>
</dbReference>
<dbReference type="AlphaFoldDB" id="A0A4R1MM04"/>
<dbReference type="NCBIfam" id="TIGR02909">
    <property type="entry name" value="spore_YkwD"/>
    <property type="match status" value="1"/>
</dbReference>
<dbReference type="PANTHER" id="PTHR31157">
    <property type="entry name" value="SCP DOMAIN-CONTAINING PROTEIN"/>
    <property type="match status" value="1"/>
</dbReference>
<sequence length="247" mass="27776">MKRVKRSAVLLLVSMILLLHFSSLVMARNVYKWTDIKEIQITAYQLNVRTGPSTSFPVINTLNQNEVVEVVGTLGSWFVVHLPDNSVGCVSSTWTRVYSYHNQPEAPDPTPEPEIEDDTAELTTMEREFVDLVNAERRKNGLSEYAINMDVVNVSRVKAQDMVDNNYFSHDSPVYGSPFEMLNNFGVSYRTAGENIAGNNSVQRAHNALMNSSGHRANILSTNYDSIGVGIVPHPRYGYVFVQLFLR</sequence>
<dbReference type="EMBL" id="SMGQ01000012">
    <property type="protein sequence ID" value="TCK93120.1"/>
    <property type="molecule type" value="Genomic_DNA"/>
</dbReference>
<dbReference type="Proteomes" id="UP000294545">
    <property type="component" value="Unassembled WGS sequence"/>
</dbReference>
<dbReference type="OrthoDB" id="9783944at2"/>
<dbReference type="InterPro" id="IPR014258">
    <property type="entry name" value="CAP_domain_YkwD-like"/>
</dbReference>
<evidence type="ECO:0000313" key="3">
    <source>
        <dbReference type="Proteomes" id="UP000294545"/>
    </source>
</evidence>
<dbReference type="InterPro" id="IPR035940">
    <property type="entry name" value="CAP_sf"/>
</dbReference>
<gene>
    <name evidence="2" type="ORF">EDC19_1298</name>
</gene>
<dbReference type="Pfam" id="PF00188">
    <property type="entry name" value="CAP"/>
    <property type="match status" value="1"/>
</dbReference>
<comment type="caution">
    <text evidence="2">The sequence shown here is derived from an EMBL/GenBank/DDBJ whole genome shotgun (WGS) entry which is preliminary data.</text>
</comment>
<dbReference type="SUPFAM" id="SSF55797">
    <property type="entry name" value="PR-1-like"/>
    <property type="match status" value="1"/>
</dbReference>
<dbReference type="SMART" id="SM00287">
    <property type="entry name" value="SH3b"/>
    <property type="match status" value="1"/>
</dbReference>
<evidence type="ECO:0000313" key="2">
    <source>
        <dbReference type="EMBL" id="TCK93120.1"/>
    </source>
</evidence>
<proteinExistence type="predicted"/>
<dbReference type="InterPro" id="IPR003646">
    <property type="entry name" value="SH3-like_bac-type"/>
</dbReference>
<dbReference type="CDD" id="cd05379">
    <property type="entry name" value="CAP_bacterial"/>
    <property type="match status" value="1"/>
</dbReference>
<evidence type="ECO:0000259" key="1">
    <source>
        <dbReference type="PROSITE" id="PS51781"/>
    </source>
</evidence>
<reference evidence="2 3" key="1">
    <citation type="submission" date="2019-03" db="EMBL/GenBank/DDBJ databases">
        <title>Genomic Encyclopedia of Type Strains, Phase IV (KMG-IV): sequencing the most valuable type-strain genomes for metagenomic binning, comparative biology and taxonomic classification.</title>
        <authorList>
            <person name="Goeker M."/>
        </authorList>
    </citation>
    <scope>NUCLEOTIDE SEQUENCE [LARGE SCALE GENOMIC DNA]</scope>
    <source>
        <strain evidence="2 3">DSM 24176</strain>
    </source>
</reference>
<feature type="domain" description="SH3b" evidence="1">
    <location>
        <begin position="36"/>
        <end position="99"/>
    </location>
</feature>